<organism evidence="1 2">
    <name type="scientific">Nocardia colli</name>
    <dbReference type="NCBI Taxonomy" id="2545717"/>
    <lineage>
        <taxon>Bacteria</taxon>
        <taxon>Bacillati</taxon>
        <taxon>Actinomycetota</taxon>
        <taxon>Actinomycetes</taxon>
        <taxon>Mycobacteriales</taxon>
        <taxon>Nocardiaceae</taxon>
        <taxon>Nocardia</taxon>
    </lineage>
</organism>
<comment type="caution">
    <text evidence="1">The sequence shown here is derived from an EMBL/GenBank/DDBJ whole genome shotgun (WGS) entry which is preliminary data.</text>
</comment>
<sequence>MTLPAHRGDQLYRLVPAIYRARDEQAGFPLRDLLRVISEQVGHVEDDLDGLYDNWFIETAADWAVPYLGDLVGYQPGSAAGELAQAAPEQVRALIPRREVADSVRAHRRKGTLALLEELAADVAGWPAKAVEFYRQLAVFQHLDHIHLDRGAVADLHQVEQLLRLGGSFDTLARSVDVRRINSPLGQGLHNIPEVGVFVWRLRAYPVTGAPAACIEEVGPSCFTFSVLGNDAPLFTLPDPGTGGELGLPIPIRRHMLARRFRDYYGPGRSFSVEVGERVRGTVQRKPVPEHEFIVADLTDWAYRTPKGHVAIDPERGRLAFPPGHPPHGVWVSYHYGFSSDIGGGEYPRRLPAVESEQPAESAPKIFYQAVAKKSGPGVLDSIEDALHAWNKVRDKQPVAVIEIRDSDVYVEQLTIELRHGESLTLRAADRTRPVIYLLDKQRNAPDALTVYTEQGEKCRPGGCFTLDGILVAGRPMHVEGPLQRVQIRDCTLVPGWGLAGDCSPRRPAEPSLEIYLCSARISVQRSIIGSIQVYADEVTADPTPIEIADSVIDATDPEREAVGAPNWPLAHAAVSFTDCTVIGTVGTHAIPLAQNTLFLGCVKVARRQIGCLRYSYVPPGSRTPRRHRCQPDLVDAAVRDRPGWSGLSPSQQAELLAPERDRVRPLFTDLRYGTPGYAQLRTDCAPEIVRGADDESELGVWHDLYQPQRLANLTARLEQFTPAHTDVAVLIAN</sequence>
<accession>A0A5N0E443</accession>
<dbReference type="OrthoDB" id="626916at2"/>
<dbReference type="EMBL" id="VXLC01000022">
    <property type="protein sequence ID" value="KAA8884202.1"/>
    <property type="molecule type" value="Genomic_DNA"/>
</dbReference>
<evidence type="ECO:0000313" key="1">
    <source>
        <dbReference type="EMBL" id="KAA8884202.1"/>
    </source>
</evidence>
<gene>
    <name evidence="1" type="ORF">F3087_35215</name>
</gene>
<dbReference type="RefSeq" id="WP_150406454.1">
    <property type="nucleotide sequence ID" value="NZ_VXLC01000022.1"/>
</dbReference>
<dbReference type="Proteomes" id="UP000323876">
    <property type="component" value="Unassembled WGS sequence"/>
</dbReference>
<dbReference type="AlphaFoldDB" id="A0A5N0E443"/>
<protein>
    <submittedName>
        <fullName evidence="1">Uncharacterized protein</fullName>
    </submittedName>
</protein>
<keyword evidence="2" id="KW-1185">Reference proteome</keyword>
<reference evidence="1 2" key="1">
    <citation type="submission" date="2019-09" db="EMBL/GenBank/DDBJ databases">
        <authorList>
            <person name="Wang X."/>
        </authorList>
    </citation>
    <scope>NUCLEOTIDE SEQUENCE [LARGE SCALE GENOMIC DNA]</scope>
    <source>
        <strain evidence="1 2">CICC 11023</strain>
    </source>
</reference>
<evidence type="ECO:0000313" key="2">
    <source>
        <dbReference type="Proteomes" id="UP000323876"/>
    </source>
</evidence>
<name>A0A5N0E443_9NOCA</name>
<proteinExistence type="predicted"/>